<keyword evidence="1" id="KW-1185">Reference proteome</keyword>
<evidence type="ECO:0000313" key="2">
    <source>
        <dbReference type="WBParaSite" id="jg13798"/>
    </source>
</evidence>
<organism evidence="1 2">
    <name type="scientific">Ditylenchus dipsaci</name>
    <dbReference type="NCBI Taxonomy" id="166011"/>
    <lineage>
        <taxon>Eukaryota</taxon>
        <taxon>Metazoa</taxon>
        <taxon>Ecdysozoa</taxon>
        <taxon>Nematoda</taxon>
        <taxon>Chromadorea</taxon>
        <taxon>Rhabditida</taxon>
        <taxon>Tylenchina</taxon>
        <taxon>Tylenchomorpha</taxon>
        <taxon>Sphaerularioidea</taxon>
        <taxon>Anguinidae</taxon>
        <taxon>Anguininae</taxon>
        <taxon>Ditylenchus</taxon>
    </lineage>
</organism>
<dbReference type="WBParaSite" id="jg13798">
    <property type="protein sequence ID" value="jg13798"/>
    <property type="gene ID" value="jg13798"/>
</dbReference>
<accession>A0A915CZ29</accession>
<name>A0A915CZ29_9BILA</name>
<dbReference type="Proteomes" id="UP000887574">
    <property type="component" value="Unplaced"/>
</dbReference>
<reference evidence="2" key="1">
    <citation type="submission" date="2022-11" db="UniProtKB">
        <authorList>
            <consortium name="WormBaseParasite"/>
        </authorList>
    </citation>
    <scope>IDENTIFICATION</scope>
</reference>
<evidence type="ECO:0000313" key="1">
    <source>
        <dbReference type="Proteomes" id="UP000887574"/>
    </source>
</evidence>
<protein>
    <submittedName>
        <fullName evidence="2">Uncharacterized protein</fullName>
    </submittedName>
</protein>
<dbReference type="AlphaFoldDB" id="A0A915CZ29"/>
<sequence length="115" mass="13260">MGKKHAKKGFLPSSIEPALFWYKEKKPMGTTMDHLKIPKNQTEKKAPVTDLEQVHVKVFDKEGHIIPSTSRKSLSTKFFAYMEQVREKKISQLDRIEQEQLLSGLNEIQEASEDC</sequence>
<proteinExistence type="predicted"/>